<feature type="compositionally biased region" description="Basic and acidic residues" evidence="1">
    <location>
        <begin position="1"/>
        <end position="14"/>
    </location>
</feature>
<keyword evidence="3" id="KW-1185">Reference proteome</keyword>
<sequence length="151" mass="16479">MMQIDKHRGERPRPGDACSSSFGARRQRNLRPGALRSTGRTIALTVGLLSVGNAGFAAAPTPAVKEECGTEIRSMCLRPWRLTPSAISACVADHQSELSPTCQDFWETAQICQHEMVEVCGGLNPFTIKSCLRNSKAKFSPLCQETLDIDE</sequence>
<gene>
    <name evidence="2" type="ORF">GTK09_20685</name>
</gene>
<evidence type="ECO:0008006" key="4">
    <source>
        <dbReference type="Google" id="ProtNLM"/>
    </source>
</evidence>
<accession>A0A6N9T9D2</accession>
<dbReference type="Proteomes" id="UP000469011">
    <property type="component" value="Unassembled WGS sequence"/>
</dbReference>
<reference evidence="2 3" key="1">
    <citation type="submission" date="2020-01" db="EMBL/GenBank/DDBJ databases">
        <title>Jiella pacifica sp. nov.</title>
        <authorList>
            <person name="Xue Z."/>
            <person name="Zhu S."/>
            <person name="Chen J."/>
            <person name="Yang J."/>
        </authorList>
    </citation>
    <scope>NUCLEOTIDE SEQUENCE [LARGE SCALE GENOMIC DNA]</scope>
    <source>
        <strain evidence="2 3">40Bstr34</strain>
    </source>
</reference>
<protein>
    <recommendedName>
        <fullName evidence="4">Cysteine rich repeat-containing protein</fullName>
    </recommendedName>
</protein>
<evidence type="ECO:0000313" key="2">
    <source>
        <dbReference type="EMBL" id="NDW06835.1"/>
    </source>
</evidence>
<dbReference type="AlphaFoldDB" id="A0A6N9T9D2"/>
<proteinExistence type="predicted"/>
<evidence type="ECO:0000313" key="3">
    <source>
        <dbReference type="Proteomes" id="UP000469011"/>
    </source>
</evidence>
<comment type="caution">
    <text evidence="2">The sequence shown here is derived from an EMBL/GenBank/DDBJ whole genome shotgun (WGS) entry which is preliminary data.</text>
</comment>
<dbReference type="RefSeq" id="WP_163465296.1">
    <property type="nucleotide sequence ID" value="NZ_JAAAMG010000021.1"/>
</dbReference>
<feature type="region of interest" description="Disordered" evidence="1">
    <location>
        <begin position="1"/>
        <end position="23"/>
    </location>
</feature>
<organism evidence="2 3">
    <name type="scientific">Jiella pacifica</name>
    <dbReference type="NCBI Taxonomy" id="2696469"/>
    <lineage>
        <taxon>Bacteria</taxon>
        <taxon>Pseudomonadati</taxon>
        <taxon>Pseudomonadota</taxon>
        <taxon>Alphaproteobacteria</taxon>
        <taxon>Hyphomicrobiales</taxon>
        <taxon>Aurantimonadaceae</taxon>
        <taxon>Jiella</taxon>
    </lineage>
</organism>
<dbReference type="EMBL" id="JAAAMG010000021">
    <property type="protein sequence ID" value="NDW06835.1"/>
    <property type="molecule type" value="Genomic_DNA"/>
</dbReference>
<evidence type="ECO:0000256" key="1">
    <source>
        <dbReference type="SAM" id="MobiDB-lite"/>
    </source>
</evidence>
<name>A0A6N9T9D2_9HYPH</name>